<accession>A0A0G1T603</accession>
<gene>
    <name evidence="2" type="ORF">UY02_C0005G0027</name>
</gene>
<reference evidence="2 3" key="1">
    <citation type="journal article" date="2015" name="Nature">
        <title>rRNA introns, odd ribosomes, and small enigmatic genomes across a large radiation of phyla.</title>
        <authorList>
            <person name="Brown C.T."/>
            <person name="Hug L.A."/>
            <person name="Thomas B.C."/>
            <person name="Sharon I."/>
            <person name="Castelle C.J."/>
            <person name="Singh A."/>
            <person name="Wilkins M.J."/>
            <person name="Williams K.H."/>
            <person name="Banfield J.F."/>
        </authorList>
    </citation>
    <scope>NUCLEOTIDE SEQUENCE [LARGE SCALE GENOMIC DNA]</scope>
</reference>
<comment type="caution">
    <text evidence="2">The sequence shown here is derived from an EMBL/GenBank/DDBJ whole genome shotgun (WGS) entry which is preliminary data.</text>
</comment>
<proteinExistence type="predicted"/>
<dbReference type="EMBL" id="LCOK01000005">
    <property type="protein sequence ID" value="KKU77211.1"/>
    <property type="molecule type" value="Genomic_DNA"/>
</dbReference>
<name>A0A0G1T603_9BACT</name>
<keyword evidence="1" id="KW-0472">Membrane</keyword>
<dbReference type="AlphaFoldDB" id="A0A0G1T603"/>
<organism evidence="2 3">
    <name type="scientific">Candidatus Giovannonibacteria bacterium GW2011_GWB1_47_6b</name>
    <dbReference type="NCBI Taxonomy" id="1618655"/>
    <lineage>
        <taxon>Bacteria</taxon>
        <taxon>Candidatus Giovannoniibacteriota</taxon>
    </lineage>
</organism>
<evidence type="ECO:0000256" key="1">
    <source>
        <dbReference type="SAM" id="Phobius"/>
    </source>
</evidence>
<dbReference type="Proteomes" id="UP000034682">
    <property type="component" value="Unassembled WGS sequence"/>
</dbReference>
<evidence type="ECO:0008006" key="4">
    <source>
        <dbReference type="Google" id="ProtNLM"/>
    </source>
</evidence>
<keyword evidence="1" id="KW-0812">Transmembrane</keyword>
<protein>
    <recommendedName>
        <fullName evidence="4">PEGA domain-containing protein</fullName>
    </recommendedName>
</protein>
<evidence type="ECO:0000313" key="3">
    <source>
        <dbReference type="Proteomes" id="UP000034682"/>
    </source>
</evidence>
<evidence type="ECO:0000313" key="2">
    <source>
        <dbReference type="EMBL" id="KKU77211.1"/>
    </source>
</evidence>
<feature type="transmembrane region" description="Helical" evidence="1">
    <location>
        <begin position="12"/>
        <end position="31"/>
    </location>
</feature>
<keyword evidence="1" id="KW-1133">Transmembrane helix</keyword>
<sequence length="309" mass="35572">MNLRSRNQLLRFFVVLFFILGPSAILFAYGWRLDLSHFRIVKVGGIFLKGLPFDASLYVDGRLLDSNGRKFLSGNLINGLLPKDYFIKVERPGYGAWEKTIRVEPSMVAETKPIVLIPMSSPAVLLEKPIDNFWINHSALIYRGPNLTYFLTDTDDLKSRINLSLLFNDLKERLLKFPGYVPITDIIPQESPSRWIINTTNFSYLIDTKKLTLELLGEKVQPAKPLLSPEQEKVLATFEEKYPGQIRSMSWYKDSAHLFIQYPNKVFFLELDDRYPLNAQLLGEGVTKYVYDNGRLYLLNGVGITYFEI</sequence>